<protein>
    <submittedName>
        <fullName evidence="1">Uncharacterized protein</fullName>
    </submittedName>
</protein>
<dbReference type="EMBL" id="AP000559">
    <property type="protein sequence ID" value="BAD67666.1"/>
    <property type="molecule type" value="Genomic_DNA"/>
</dbReference>
<sequence length="58" mass="6186">MDMSPMSSLMRTVSFDLVVIVYPPTILQAAQRLFGSGVGCTYPAAPPILSALLATTER</sequence>
<name>Q658G4_ORYSJ</name>
<dbReference type="EMBL" id="AP000391">
    <property type="protein sequence ID" value="BAD44803.1"/>
    <property type="molecule type" value="Genomic_DNA"/>
</dbReference>
<gene>
    <name evidence="2" type="ORF">P0493C11.4</name>
    <name evidence="1" type="ORF">P0538C01.30</name>
</gene>
<reference evidence="3" key="3">
    <citation type="journal article" date="2005" name="Nature">
        <title>The map-based sequence of the rice genome.</title>
        <authorList>
            <consortium name="International rice genome sequencing project (IRGSP)"/>
            <person name="Matsumoto T."/>
            <person name="Wu J."/>
            <person name="Kanamori H."/>
            <person name="Katayose Y."/>
            <person name="Fujisawa M."/>
            <person name="Namiki N."/>
            <person name="Mizuno H."/>
            <person name="Yamamoto K."/>
            <person name="Antonio B.A."/>
            <person name="Baba T."/>
            <person name="Sakata K."/>
            <person name="Nagamura Y."/>
            <person name="Aoki H."/>
            <person name="Arikawa K."/>
            <person name="Arita K."/>
            <person name="Bito T."/>
            <person name="Chiden Y."/>
            <person name="Fujitsuka N."/>
            <person name="Fukunaka R."/>
            <person name="Hamada M."/>
            <person name="Harada C."/>
            <person name="Hayashi A."/>
            <person name="Hijishita S."/>
            <person name="Honda M."/>
            <person name="Hosokawa S."/>
            <person name="Ichikawa Y."/>
            <person name="Idonuma A."/>
            <person name="Iijima M."/>
            <person name="Ikeda M."/>
            <person name="Ikeno M."/>
            <person name="Ito K."/>
            <person name="Ito S."/>
            <person name="Ito T."/>
            <person name="Ito Y."/>
            <person name="Ito Y."/>
            <person name="Iwabuchi A."/>
            <person name="Kamiya K."/>
            <person name="Karasawa W."/>
            <person name="Kurita K."/>
            <person name="Katagiri S."/>
            <person name="Kikuta A."/>
            <person name="Kobayashi H."/>
            <person name="Kobayashi N."/>
            <person name="Machita K."/>
            <person name="Maehara T."/>
            <person name="Masukawa M."/>
            <person name="Mizubayashi T."/>
            <person name="Mukai Y."/>
            <person name="Nagasaki H."/>
            <person name="Nagata Y."/>
            <person name="Naito S."/>
            <person name="Nakashima M."/>
            <person name="Nakama Y."/>
            <person name="Nakamichi Y."/>
            <person name="Nakamura M."/>
            <person name="Meguro A."/>
            <person name="Negishi M."/>
            <person name="Ohta I."/>
            <person name="Ohta T."/>
            <person name="Okamoto M."/>
            <person name="Ono N."/>
            <person name="Saji S."/>
            <person name="Sakaguchi M."/>
            <person name="Sakai K."/>
            <person name="Shibata M."/>
            <person name="Shimokawa T."/>
            <person name="Song J."/>
            <person name="Takazaki Y."/>
            <person name="Terasawa K."/>
            <person name="Tsugane M."/>
            <person name="Tsuji K."/>
            <person name="Ueda S."/>
            <person name="Waki K."/>
            <person name="Yamagata H."/>
            <person name="Yamamoto M."/>
            <person name="Yamamoto S."/>
            <person name="Yamane H."/>
            <person name="Yoshiki S."/>
            <person name="Yoshihara R."/>
            <person name="Yukawa K."/>
            <person name="Zhong H."/>
            <person name="Yano M."/>
            <person name="Yuan Q."/>
            <person name="Ouyang S."/>
            <person name="Liu J."/>
            <person name="Jones K.M."/>
            <person name="Gansberger K."/>
            <person name="Moffat K."/>
            <person name="Hill J."/>
            <person name="Bera J."/>
            <person name="Fadrosh D."/>
            <person name="Jin S."/>
            <person name="Johri S."/>
            <person name="Kim M."/>
            <person name="Overton L."/>
            <person name="Reardon M."/>
            <person name="Tsitrin T."/>
            <person name="Vuong H."/>
            <person name="Weaver B."/>
            <person name="Ciecko A."/>
            <person name="Tallon L."/>
            <person name="Jackson J."/>
            <person name="Pai G."/>
            <person name="Aken S.V."/>
            <person name="Utterback T."/>
            <person name="Reidmuller S."/>
            <person name="Feldblyum T."/>
            <person name="Hsiao J."/>
            <person name="Zismann V."/>
            <person name="Iobst S."/>
            <person name="de Vazeille A.R."/>
            <person name="Buell C.R."/>
            <person name="Ying K."/>
            <person name="Li Y."/>
            <person name="Lu T."/>
            <person name="Huang Y."/>
            <person name="Zhao Q."/>
            <person name="Feng Q."/>
            <person name="Zhang L."/>
            <person name="Zhu J."/>
            <person name="Weng Q."/>
            <person name="Mu J."/>
            <person name="Lu Y."/>
            <person name="Fan D."/>
            <person name="Liu Y."/>
            <person name="Guan J."/>
            <person name="Zhang Y."/>
            <person name="Yu S."/>
            <person name="Liu X."/>
            <person name="Zhang Y."/>
            <person name="Hong G."/>
            <person name="Han B."/>
            <person name="Choisne N."/>
            <person name="Demange N."/>
            <person name="Orjeda G."/>
            <person name="Samain S."/>
            <person name="Cattolico L."/>
            <person name="Pelletier E."/>
            <person name="Couloux A."/>
            <person name="Segurens B."/>
            <person name="Wincker P."/>
            <person name="D'Hont A."/>
            <person name="Scarpelli C."/>
            <person name="Weissenbach J."/>
            <person name="Salanoubat M."/>
            <person name="Quetier F."/>
            <person name="Yu Y."/>
            <person name="Kim H.R."/>
            <person name="Rambo T."/>
            <person name="Currie J."/>
            <person name="Collura K."/>
            <person name="Luo M."/>
            <person name="Yang T."/>
            <person name="Ammiraju J.S.S."/>
            <person name="Engler F."/>
            <person name="Soderlund C."/>
            <person name="Wing R.A."/>
            <person name="Palmer L.E."/>
            <person name="de la Bastide M."/>
            <person name="Spiegel L."/>
            <person name="Nascimento L."/>
            <person name="Zutavern T."/>
            <person name="O'Shaughnessy A."/>
            <person name="Dike S."/>
            <person name="Dedhia N."/>
            <person name="Preston R."/>
            <person name="Balija V."/>
            <person name="McCombie W.R."/>
            <person name="Chow T."/>
            <person name="Chen H."/>
            <person name="Chung M."/>
            <person name="Chen C."/>
            <person name="Shaw J."/>
            <person name="Wu H."/>
            <person name="Hsiao K."/>
            <person name="Chao Y."/>
            <person name="Chu M."/>
            <person name="Cheng C."/>
            <person name="Hour A."/>
            <person name="Lee P."/>
            <person name="Lin S."/>
            <person name="Lin Y."/>
            <person name="Liou J."/>
            <person name="Liu S."/>
            <person name="Hsing Y."/>
            <person name="Raghuvanshi S."/>
            <person name="Mohanty A."/>
            <person name="Bharti A.K."/>
            <person name="Gaur A."/>
            <person name="Gupta V."/>
            <person name="Kumar D."/>
            <person name="Ravi V."/>
            <person name="Vij S."/>
            <person name="Kapur A."/>
            <person name="Khurana P."/>
            <person name="Khurana P."/>
            <person name="Khurana J.P."/>
            <person name="Tyagi A.K."/>
            <person name="Gaikwad K."/>
            <person name="Singh A."/>
            <person name="Dalal V."/>
            <person name="Srivastava S."/>
            <person name="Dixit A."/>
            <person name="Pal A.K."/>
            <person name="Ghazi I.A."/>
            <person name="Yadav M."/>
            <person name="Pandit A."/>
            <person name="Bhargava A."/>
            <person name="Sureshbabu K."/>
            <person name="Batra K."/>
            <person name="Sharma T.R."/>
            <person name="Mohapatra T."/>
            <person name="Singh N.K."/>
            <person name="Messing J."/>
            <person name="Nelson A.B."/>
            <person name="Fuks G."/>
            <person name="Kavchok S."/>
            <person name="Keizer G."/>
            <person name="Linton E."/>
            <person name="Llaca V."/>
            <person name="Song R."/>
            <person name="Tanyolac B."/>
            <person name="Young S."/>
            <person name="Ho-Il K."/>
            <person name="Hahn J.H."/>
            <person name="Sangsakoo G."/>
            <person name="Vanavichit A."/>
            <person name="de Mattos Luiz.A.T."/>
            <person name="Zimmer P.D."/>
            <person name="Malone G."/>
            <person name="Dellagostin O."/>
            <person name="de Oliveira A.C."/>
            <person name="Bevan M."/>
            <person name="Bancroft I."/>
            <person name="Minx P."/>
            <person name="Cordum H."/>
            <person name="Wilson R."/>
            <person name="Cheng Z."/>
            <person name="Jin W."/>
            <person name="Jiang J."/>
            <person name="Leong S.A."/>
            <person name="Iwama H."/>
            <person name="Gojobori T."/>
            <person name="Itoh T."/>
            <person name="Niimura Y."/>
            <person name="Fujii Y."/>
            <person name="Habara T."/>
            <person name="Sakai H."/>
            <person name="Sato Y."/>
            <person name="Wilson G."/>
            <person name="Kumar K."/>
            <person name="McCouch S."/>
            <person name="Juretic N."/>
            <person name="Hoen D."/>
            <person name="Wright S."/>
            <person name="Bruskiewich R."/>
            <person name="Bureau T."/>
            <person name="Miyao A."/>
            <person name="Hirochika H."/>
            <person name="Nishikawa T."/>
            <person name="Kadowaki K."/>
            <person name="Sugiura M."/>
            <person name="Burr B."/>
            <person name="Sasaki T."/>
        </authorList>
    </citation>
    <scope>NUCLEOTIDE SEQUENCE [LARGE SCALE GENOMIC DNA]</scope>
    <source>
        <strain evidence="3">cv. Nipponbare</strain>
    </source>
</reference>
<dbReference type="AlphaFoldDB" id="Q658G4"/>
<proteinExistence type="predicted"/>
<evidence type="ECO:0000313" key="3">
    <source>
        <dbReference type="Proteomes" id="UP000000763"/>
    </source>
</evidence>
<reference evidence="3" key="4">
    <citation type="journal article" date="2008" name="Nucleic Acids Res.">
        <title>The rice annotation project database (RAP-DB): 2008 update.</title>
        <authorList>
            <consortium name="The rice annotation project (RAP)"/>
        </authorList>
    </citation>
    <scope>GENOME REANNOTATION</scope>
    <source>
        <strain evidence="3">cv. Nipponbare</strain>
    </source>
</reference>
<evidence type="ECO:0000313" key="1">
    <source>
        <dbReference type="EMBL" id="BAD44803.1"/>
    </source>
</evidence>
<reference evidence="2" key="2">
    <citation type="submission" date="1999-10" db="EMBL/GenBank/DDBJ databases">
        <title>Oryza sativa nipponbare(GA3) genomic DNA, chromosome 6, PAC clone:P0493C11.</title>
        <authorList>
            <person name="Sasaki T."/>
            <person name="Matsumoto T."/>
            <person name="Yamamoto K."/>
        </authorList>
    </citation>
    <scope>NUCLEOTIDE SEQUENCE</scope>
</reference>
<reference evidence="1" key="1">
    <citation type="submission" date="1999-08" db="EMBL/GenBank/DDBJ databases">
        <title>Oryza sativa nipponbare(GA3) genomic DNA, chromosome 6, PAC clone:P0538C01.</title>
        <authorList>
            <person name="Sasaki T."/>
            <person name="Matsumoto T."/>
            <person name="Yamamoto K."/>
        </authorList>
    </citation>
    <scope>NUCLEOTIDE SEQUENCE</scope>
</reference>
<dbReference type="Proteomes" id="UP000000763">
    <property type="component" value="Chromosome 6"/>
</dbReference>
<accession>Q658G4</accession>
<organism evidence="1 3">
    <name type="scientific">Oryza sativa subsp. japonica</name>
    <name type="common">Rice</name>
    <dbReference type="NCBI Taxonomy" id="39947"/>
    <lineage>
        <taxon>Eukaryota</taxon>
        <taxon>Viridiplantae</taxon>
        <taxon>Streptophyta</taxon>
        <taxon>Embryophyta</taxon>
        <taxon>Tracheophyta</taxon>
        <taxon>Spermatophyta</taxon>
        <taxon>Magnoliopsida</taxon>
        <taxon>Liliopsida</taxon>
        <taxon>Poales</taxon>
        <taxon>Poaceae</taxon>
        <taxon>BOP clade</taxon>
        <taxon>Oryzoideae</taxon>
        <taxon>Oryzeae</taxon>
        <taxon>Oryzinae</taxon>
        <taxon>Oryza</taxon>
        <taxon>Oryza sativa</taxon>
    </lineage>
</organism>
<evidence type="ECO:0000313" key="2">
    <source>
        <dbReference type="EMBL" id="BAD67666.1"/>
    </source>
</evidence>